<name>A0A9P7YPC5_9HELO</name>
<gene>
    <name evidence="2" type="ORF">BJ875DRAFT_519931</name>
</gene>
<accession>A0A9P7YPC5</accession>
<evidence type="ECO:0000313" key="3">
    <source>
        <dbReference type="Proteomes" id="UP000824998"/>
    </source>
</evidence>
<sequence>MFSSIISLSVLLPFIVSALPLDEPTCNVPHMRLILGNHVTAQKEYAVPLFSGCNTGVMNTHPIQITELNTALTTLTSFGYDLTQIVDANNNPFPRESTAWSALLNYSHDRSIDSVIAMIGCSISIKGHEVARLSPLDATRKGGLRTPSGGNHLELENQVLSILCSVEKRHMDNQKRNRGYAFPLSARWDDDCYPGIWKL</sequence>
<keyword evidence="1" id="KW-0732">Signal</keyword>
<evidence type="ECO:0000256" key="1">
    <source>
        <dbReference type="SAM" id="SignalP"/>
    </source>
</evidence>
<evidence type="ECO:0008006" key="4">
    <source>
        <dbReference type="Google" id="ProtNLM"/>
    </source>
</evidence>
<dbReference type="AlphaFoldDB" id="A0A9P7YPC5"/>
<organism evidence="2 3">
    <name type="scientific">Amylocarpus encephaloides</name>
    <dbReference type="NCBI Taxonomy" id="45428"/>
    <lineage>
        <taxon>Eukaryota</taxon>
        <taxon>Fungi</taxon>
        <taxon>Dikarya</taxon>
        <taxon>Ascomycota</taxon>
        <taxon>Pezizomycotina</taxon>
        <taxon>Leotiomycetes</taxon>
        <taxon>Helotiales</taxon>
        <taxon>Helotiales incertae sedis</taxon>
        <taxon>Amylocarpus</taxon>
    </lineage>
</organism>
<dbReference type="EMBL" id="MU251386">
    <property type="protein sequence ID" value="KAG9237473.1"/>
    <property type="molecule type" value="Genomic_DNA"/>
</dbReference>
<feature type="signal peptide" evidence="1">
    <location>
        <begin position="1"/>
        <end position="18"/>
    </location>
</feature>
<proteinExistence type="predicted"/>
<evidence type="ECO:0000313" key="2">
    <source>
        <dbReference type="EMBL" id="KAG9237473.1"/>
    </source>
</evidence>
<keyword evidence="3" id="KW-1185">Reference proteome</keyword>
<feature type="chain" id="PRO_5040287273" description="Ecp2 effector protein domain-containing protein" evidence="1">
    <location>
        <begin position="19"/>
        <end position="199"/>
    </location>
</feature>
<comment type="caution">
    <text evidence="2">The sequence shown here is derived from an EMBL/GenBank/DDBJ whole genome shotgun (WGS) entry which is preliminary data.</text>
</comment>
<protein>
    <recommendedName>
        <fullName evidence="4">Ecp2 effector protein domain-containing protein</fullName>
    </recommendedName>
</protein>
<reference evidence="2" key="1">
    <citation type="journal article" date="2021" name="IMA Fungus">
        <title>Genomic characterization of three marine fungi, including Emericellopsis atlantica sp. nov. with signatures of a generalist lifestyle and marine biomass degradation.</title>
        <authorList>
            <person name="Hagestad O.C."/>
            <person name="Hou L."/>
            <person name="Andersen J.H."/>
            <person name="Hansen E.H."/>
            <person name="Altermark B."/>
            <person name="Li C."/>
            <person name="Kuhnert E."/>
            <person name="Cox R.J."/>
            <person name="Crous P.W."/>
            <person name="Spatafora J.W."/>
            <person name="Lail K."/>
            <person name="Amirebrahimi M."/>
            <person name="Lipzen A."/>
            <person name="Pangilinan J."/>
            <person name="Andreopoulos W."/>
            <person name="Hayes R.D."/>
            <person name="Ng V."/>
            <person name="Grigoriev I.V."/>
            <person name="Jackson S.A."/>
            <person name="Sutton T.D.S."/>
            <person name="Dobson A.D.W."/>
            <person name="Rama T."/>
        </authorList>
    </citation>
    <scope>NUCLEOTIDE SEQUENCE</scope>
    <source>
        <strain evidence="2">TRa018bII</strain>
    </source>
</reference>
<dbReference type="Proteomes" id="UP000824998">
    <property type="component" value="Unassembled WGS sequence"/>
</dbReference>